<protein>
    <submittedName>
        <fullName evidence="2">Ras-associating domain-containing protein</fullName>
    </submittedName>
</protein>
<evidence type="ECO:0000313" key="1">
    <source>
        <dbReference type="Proteomes" id="UP000095287"/>
    </source>
</evidence>
<sequence length="110" mass="12155">MMVPARILPQAIVLEDVPGAGYCMPLSPLPLLHVFTAILPGDFLYDDSENSEPLRMLTSEELKRGETSESVLHRISQPHPSYGGYKLTLKNVDKTPNKIKVPSGVLKSRL</sequence>
<proteinExistence type="predicted"/>
<dbReference type="WBParaSite" id="L893_g16778.t1">
    <property type="protein sequence ID" value="L893_g16778.t1"/>
    <property type="gene ID" value="L893_g16778"/>
</dbReference>
<accession>A0A1I7YIP6</accession>
<dbReference type="Proteomes" id="UP000095287">
    <property type="component" value="Unplaced"/>
</dbReference>
<evidence type="ECO:0000313" key="2">
    <source>
        <dbReference type="WBParaSite" id="L893_g16778.t1"/>
    </source>
</evidence>
<keyword evidence="1" id="KW-1185">Reference proteome</keyword>
<reference evidence="2" key="1">
    <citation type="submission" date="2016-11" db="UniProtKB">
        <authorList>
            <consortium name="WormBaseParasite"/>
        </authorList>
    </citation>
    <scope>IDENTIFICATION</scope>
</reference>
<organism evidence="1 2">
    <name type="scientific">Steinernema glaseri</name>
    <dbReference type="NCBI Taxonomy" id="37863"/>
    <lineage>
        <taxon>Eukaryota</taxon>
        <taxon>Metazoa</taxon>
        <taxon>Ecdysozoa</taxon>
        <taxon>Nematoda</taxon>
        <taxon>Chromadorea</taxon>
        <taxon>Rhabditida</taxon>
        <taxon>Tylenchina</taxon>
        <taxon>Panagrolaimomorpha</taxon>
        <taxon>Strongyloidoidea</taxon>
        <taxon>Steinernematidae</taxon>
        <taxon>Steinernema</taxon>
    </lineage>
</organism>
<dbReference type="AlphaFoldDB" id="A0A1I7YIP6"/>
<name>A0A1I7YIP6_9BILA</name>